<feature type="region of interest" description="Disordered" evidence="1">
    <location>
        <begin position="1"/>
        <end position="87"/>
    </location>
</feature>
<reference evidence="2" key="1">
    <citation type="journal article" date="2023" name="Science">
        <title>Genome structures resolve the early diversification of teleost fishes.</title>
        <authorList>
            <person name="Parey E."/>
            <person name="Louis A."/>
            <person name="Montfort J."/>
            <person name="Bouchez O."/>
            <person name="Roques C."/>
            <person name="Iampietro C."/>
            <person name="Lluch J."/>
            <person name="Castinel A."/>
            <person name="Donnadieu C."/>
            <person name="Desvignes T."/>
            <person name="Floi Bucao C."/>
            <person name="Jouanno E."/>
            <person name="Wen M."/>
            <person name="Mejri S."/>
            <person name="Dirks R."/>
            <person name="Jansen H."/>
            <person name="Henkel C."/>
            <person name="Chen W.J."/>
            <person name="Zahm M."/>
            <person name="Cabau C."/>
            <person name="Klopp C."/>
            <person name="Thompson A.W."/>
            <person name="Robinson-Rechavi M."/>
            <person name="Braasch I."/>
            <person name="Lecointre G."/>
            <person name="Bobe J."/>
            <person name="Postlethwait J.H."/>
            <person name="Berthelot C."/>
            <person name="Roest Crollius H."/>
            <person name="Guiguen Y."/>
        </authorList>
    </citation>
    <scope>NUCLEOTIDE SEQUENCE</scope>
    <source>
        <strain evidence="2">WJC10195</strain>
    </source>
</reference>
<protein>
    <submittedName>
        <fullName evidence="2">Uncharacterized protein</fullName>
    </submittedName>
</protein>
<name>A0A9Q1IKW9_SYNKA</name>
<sequence length="391" mass="41665">MGGGSPRHKNPGLSQRRIASQTKGERAQTRGIPSENKQGPGQVKGKTKDKNLKGLRLRRKPTRTAAEAPDLAEAAQPAGAGLQTTRHPDPCQEVKGPSWQRLAVLHGQINFKRRQETLAANGGAVHKCSGVATCCGQPLRPNADGGEKRCCVAGVRGVTAINCTEQHFQTPMRPELKRQALFDLGRKSAAGIKISTRAPRGGSKRPKGARRGRPACAFSLLRPEADGVGKGNLLEKNAVNNTGLFHLERPTEAANPRPCPQRGGASLSVRPGHGGFMACRAASKIQKVSIPVWTREGFFAGKEKGCGSDGGVFPSPSACPVTRNPEQQNPLPPPLEQACSSSHLIASACTFLASCTWAVRKRRFHVLFHPLHTSPSPARAPPTSLKILVLA</sequence>
<accession>A0A9Q1IKW9</accession>
<proteinExistence type="predicted"/>
<dbReference type="Proteomes" id="UP001152622">
    <property type="component" value="Chromosome 13"/>
</dbReference>
<dbReference type="AlphaFoldDB" id="A0A9Q1IKW9"/>
<evidence type="ECO:0000313" key="3">
    <source>
        <dbReference type="Proteomes" id="UP001152622"/>
    </source>
</evidence>
<evidence type="ECO:0000256" key="1">
    <source>
        <dbReference type="SAM" id="MobiDB-lite"/>
    </source>
</evidence>
<feature type="compositionally biased region" description="Low complexity" evidence="1">
    <location>
        <begin position="65"/>
        <end position="83"/>
    </location>
</feature>
<feature type="compositionally biased region" description="Basic residues" evidence="1">
    <location>
        <begin position="53"/>
        <end position="62"/>
    </location>
</feature>
<keyword evidence="3" id="KW-1185">Reference proteome</keyword>
<organism evidence="2 3">
    <name type="scientific">Synaphobranchus kaupii</name>
    <name type="common">Kaup's arrowtooth eel</name>
    <dbReference type="NCBI Taxonomy" id="118154"/>
    <lineage>
        <taxon>Eukaryota</taxon>
        <taxon>Metazoa</taxon>
        <taxon>Chordata</taxon>
        <taxon>Craniata</taxon>
        <taxon>Vertebrata</taxon>
        <taxon>Euteleostomi</taxon>
        <taxon>Actinopterygii</taxon>
        <taxon>Neopterygii</taxon>
        <taxon>Teleostei</taxon>
        <taxon>Anguilliformes</taxon>
        <taxon>Synaphobranchidae</taxon>
        <taxon>Synaphobranchus</taxon>
    </lineage>
</organism>
<feature type="compositionally biased region" description="Basic residues" evidence="1">
    <location>
        <begin position="1"/>
        <end position="10"/>
    </location>
</feature>
<evidence type="ECO:0000313" key="2">
    <source>
        <dbReference type="EMBL" id="KAJ8344396.1"/>
    </source>
</evidence>
<dbReference type="EMBL" id="JAINUF010000013">
    <property type="protein sequence ID" value="KAJ8344396.1"/>
    <property type="molecule type" value="Genomic_DNA"/>
</dbReference>
<comment type="caution">
    <text evidence="2">The sequence shown here is derived from an EMBL/GenBank/DDBJ whole genome shotgun (WGS) entry which is preliminary data.</text>
</comment>
<gene>
    <name evidence="2" type="ORF">SKAU_G00317250</name>
</gene>